<protein>
    <recommendedName>
        <fullName evidence="2">Fibronectin type-III domain-containing protein</fullName>
    </recommendedName>
</protein>
<name>A0AAD9J418_9ANNE</name>
<accession>A0AAD9J418</accession>
<dbReference type="InterPro" id="IPR036116">
    <property type="entry name" value="FN3_sf"/>
</dbReference>
<dbReference type="SUPFAM" id="SSF49265">
    <property type="entry name" value="Fibronectin type III"/>
    <property type="match status" value="1"/>
</dbReference>
<dbReference type="Proteomes" id="UP001208570">
    <property type="component" value="Unassembled WGS sequence"/>
</dbReference>
<dbReference type="InterPro" id="IPR003961">
    <property type="entry name" value="FN3_dom"/>
</dbReference>
<dbReference type="PROSITE" id="PS50853">
    <property type="entry name" value="FN3"/>
    <property type="match status" value="1"/>
</dbReference>
<dbReference type="Gene3D" id="2.60.40.10">
    <property type="entry name" value="Immunoglobulins"/>
    <property type="match status" value="1"/>
</dbReference>
<evidence type="ECO:0000313" key="4">
    <source>
        <dbReference type="Proteomes" id="UP001208570"/>
    </source>
</evidence>
<reference evidence="3" key="1">
    <citation type="journal article" date="2023" name="Mol. Biol. Evol.">
        <title>Third-Generation Sequencing Reveals the Adaptive Role of the Epigenome in Three Deep-Sea Polychaetes.</title>
        <authorList>
            <person name="Perez M."/>
            <person name="Aroh O."/>
            <person name="Sun Y."/>
            <person name="Lan Y."/>
            <person name="Juniper S.K."/>
            <person name="Young C.R."/>
            <person name="Angers B."/>
            <person name="Qian P.Y."/>
        </authorList>
    </citation>
    <scope>NUCLEOTIDE SEQUENCE</scope>
    <source>
        <strain evidence="3">P08H-3</strain>
    </source>
</reference>
<organism evidence="3 4">
    <name type="scientific">Paralvinella palmiformis</name>
    <dbReference type="NCBI Taxonomy" id="53620"/>
    <lineage>
        <taxon>Eukaryota</taxon>
        <taxon>Metazoa</taxon>
        <taxon>Spiralia</taxon>
        <taxon>Lophotrochozoa</taxon>
        <taxon>Annelida</taxon>
        <taxon>Polychaeta</taxon>
        <taxon>Sedentaria</taxon>
        <taxon>Canalipalpata</taxon>
        <taxon>Terebellida</taxon>
        <taxon>Terebelliformia</taxon>
        <taxon>Alvinellidae</taxon>
        <taxon>Paralvinella</taxon>
    </lineage>
</organism>
<evidence type="ECO:0000256" key="1">
    <source>
        <dbReference type="SAM" id="Phobius"/>
    </source>
</evidence>
<dbReference type="EMBL" id="JAODUP010000667">
    <property type="protein sequence ID" value="KAK2145641.1"/>
    <property type="molecule type" value="Genomic_DNA"/>
</dbReference>
<feature type="domain" description="Fibronectin type-III" evidence="2">
    <location>
        <begin position="1"/>
        <end position="94"/>
    </location>
</feature>
<evidence type="ECO:0000259" key="2">
    <source>
        <dbReference type="PROSITE" id="PS50853"/>
    </source>
</evidence>
<gene>
    <name evidence="3" type="ORF">LSH36_667g01062</name>
</gene>
<keyword evidence="1" id="KW-1133">Transmembrane helix</keyword>
<keyword evidence="1" id="KW-0812">Transmembrane</keyword>
<dbReference type="AlphaFoldDB" id="A0AAD9J418"/>
<feature type="transmembrane region" description="Helical" evidence="1">
    <location>
        <begin position="218"/>
        <end position="241"/>
    </location>
</feature>
<dbReference type="CDD" id="cd00063">
    <property type="entry name" value="FN3"/>
    <property type="match status" value="1"/>
</dbReference>
<proteinExistence type="predicted"/>
<sequence length="328" mass="36629">MHRTSSSVKLTWNQIRDDGVNLNNIVYKVLYRKMDNSIPFIDGQSLEHRDNEIQLTVTVDNLIYNTKYEFMVEAKISGSGSVIIKTYPVITCKTNCMDPVVPDNVLFISSTSSTTEATIFVSHSPIKEMFSGCDDITEVWLDYKLADDTRWTRESLPLSATTYSATPSSGEGLYQVMLVVQNNAGFVDSTGIHTEYVKGVSSSTQKNVTRSNTKVTNYWIIIGILAGAIIFLILILVAYIVHHRRSQVNKEKPSILPHPFVEQRRSEVSVGQYISTSANNATTVSVIGVNDLRIAEHQLAIIDNPPDETGGYLIPHNYVEIDDYLTPI</sequence>
<keyword evidence="4" id="KW-1185">Reference proteome</keyword>
<dbReference type="InterPro" id="IPR013783">
    <property type="entry name" value="Ig-like_fold"/>
</dbReference>
<evidence type="ECO:0000313" key="3">
    <source>
        <dbReference type="EMBL" id="KAK2145641.1"/>
    </source>
</evidence>
<keyword evidence="1" id="KW-0472">Membrane</keyword>
<dbReference type="Pfam" id="PF00041">
    <property type="entry name" value="fn3"/>
    <property type="match status" value="1"/>
</dbReference>
<comment type="caution">
    <text evidence="3">The sequence shown here is derived from an EMBL/GenBank/DDBJ whole genome shotgun (WGS) entry which is preliminary data.</text>
</comment>